<gene>
    <name evidence="4" type="ORF">PAXRUDRAFT_826354</name>
</gene>
<sequence length="470" mass="52242">MDPRRAETLEALSAYLQNQRSFLARTQADIERLKKLKSEALASPQQFVSSSSERKSTSQLLSIGEKVSDLQDYHPALSFPDKIDWDVFSSSDATPLRTLAIRTRIDHTQRSVPPTAQRSPLSVLQKFVKDARKIILDPVLESLSGSADTIALPNLTNHSNPNHTSSSSTDPNNFLTLAFPSSLSEDENEEEQRAPVVQESMTATRKRERARAKIRELKRRKIRSDLVVGCKLGEEGSSAVFVRHDIEDESAEVDVSMETARYSVSAPLEGPSDPVSDAMDIDGSIAETLVETPQSVKLRIPATPRLLDTCQRGLPPVDSFSRSCRSRKPSLKLQTQFHDVKGGSHSEPSSIPLTPAPSQTLGKRSRDTLEIKSTSRQTKTEPLSTLADANAETDKSRSDTYKQAWSISEQHLLERLLEEIPDGERNRWAKISQAMGGRRTPRQVASRVQKYFEKLKRFGVGVNKKGKAKS</sequence>
<feature type="compositionally biased region" description="Polar residues" evidence="1">
    <location>
        <begin position="346"/>
        <end position="362"/>
    </location>
</feature>
<protein>
    <recommendedName>
        <fullName evidence="6">Myb-like domain-containing protein</fullName>
    </recommendedName>
</protein>
<dbReference type="PANTHER" id="PTHR22705">
    <property type="entry name" value="ZINC FINGER, ZZ DOMAIN CONTAINING 3"/>
    <property type="match status" value="1"/>
</dbReference>
<dbReference type="Proteomes" id="UP000054538">
    <property type="component" value="Unassembled WGS sequence"/>
</dbReference>
<dbReference type="Pfam" id="PF23082">
    <property type="entry name" value="Myb_DNA-binding_2"/>
    <property type="match status" value="1"/>
</dbReference>
<dbReference type="PANTHER" id="PTHR22705:SF0">
    <property type="entry name" value="ZZ-TYPE ZINC FINGER-CONTAINING PROTEIN 3"/>
    <property type="match status" value="1"/>
</dbReference>
<proteinExistence type="predicted"/>
<dbReference type="HOGENOM" id="CLU_039073_0_0_1"/>
<feature type="region of interest" description="Disordered" evidence="1">
    <location>
        <begin position="154"/>
        <end position="208"/>
    </location>
</feature>
<dbReference type="STRING" id="930991.A0A0D0DET8"/>
<feature type="compositionally biased region" description="Polar residues" evidence="1">
    <location>
        <begin position="371"/>
        <end position="383"/>
    </location>
</feature>
<evidence type="ECO:0000259" key="2">
    <source>
        <dbReference type="PROSITE" id="PS50090"/>
    </source>
</evidence>
<dbReference type="InterPro" id="IPR017930">
    <property type="entry name" value="Myb_dom"/>
</dbReference>
<dbReference type="InterPro" id="IPR001005">
    <property type="entry name" value="SANT/Myb"/>
</dbReference>
<feature type="domain" description="HTH myb-type" evidence="3">
    <location>
        <begin position="397"/>
        <end position="456"/>
    </location>
</feature>
<accession>A0A0D0DET8</accession>
<evidence type="ECO:0000313" key="4">
    <source>
        <dbReference type="EMBL" id="KIK96082.1"/>
    </source>
</evidence>
<evidence type="ECO:0000313" key="5">
    <source>
        <dbReference type="Proteomes" id="UP000054538"/>
    </source>
</evidence>
<feature type="compositionally biased region" description="Low complexity" evidence="1">
    <location>
        <begin position="154"/>
        <end position="173"/>
    </location>
</feature>
<dbReference type="CDD" id="cd00167">
    <property type="entry name" value="SANT"/>
    <property type="match status" value="1"/>
</dbReference>
<dbReference type="AlphaFoldDB" id="A0A0D0DET8"/>
<feature type="domain" description="Myb-like" evidence="2">
    <location>
        <begin position="397"/>
        <end position="452"/>
    </location>
</feature>
<keyword evidence="5" id="KW-1185">Reference proteome</keyword>
<dbReference type="OrthoDB" id="424753at2759"/>
<dbReference type="Gene3D" id="1.10.10.60">
    <property type="entry name" value="Homeodomain-like"/>
    <property type="match status" value="1"/>
</dbReference>
<dbReference type="InterPro" id="IPR037830">
    <property type="entry name" value="ZZZ3"/>
</dbReference>
<reference evidence="4 5" key="1">
    <citation type="submission" date="2014-04" db="EMBL/GenBank/DDBJ databases">
        <authorList>
            <consortium name="DOE Joint Genome Institute"/>
            <person name="Kuo A."/>
            <person name="Kohler A."/>
            <person name="Jargeat P."/>
            <person name="Nagy L.G."/>
            <person name="Floudas D."/>
            <person name="Copeland A."/>
            <person name="Barry K.W."/>
            <person name="Cichocki N."/>
            <person name="Veneault-Fourrey C."/>
            <person name="LaButti K."/>
            <person name="Lindquist E.A."/>
            <person name="Lipzen A."/>
            <person name="Lundell T."/>
            <person name="Morin E."/>
            <person name="Murat C."/>
            <person name="Sun H."/>
            <person name="Tunlid A."/>
            <person name="Henrissat B."/>
            <person name="Grigoriev I.V."/>
            <person name="Hibbett D.S."/>
            <person name="Martin F."/>
            <person name="Nordberg H.P."/>
            <person name="Cantor M.N."/>
            <person name="Hua S.X."/>
        </authorList>
    </citation>
    <scope>NUCLEOTIDE SEQUENCE [LARGE SCALE GENOMIC DNA]</scope>
    <source>
        <strain evidence="4 5">Ve08.2h10</strain>
    </source>
</reference>
<organism evidence="4 5">
    <name type="scientific">Paxillus rubicundulus Ve08.2h10</name>
    <dbReference type="NCBI Taxonomy" id="930991"/>
    <lineage>
        <taxon>Eukaryota</taxon>
        <taxon>Fungi</taxon>
        <taxon>Dikarya</taxon>
        <taxon>Basidiomycota</taxon>
        <taxon>Agaricomycotina</taxon>
        <taxon>Agaricomycetes</taxon>
        <taxon>Agaricomycetidae</taxon>
        <taxon>Boletales</taxon>
        <taxon>Paxilineae</taxon>
        <taxon>Paxillaceae</taxon>
        <taxon>Paxillus</taxon>
    </lineage>
</organism>
<dbReference type="InterPro" id="IPR009057">
    <property type="entry name" value="Homeodomain-like_sf"/>
</dbReference>
<dbReference type="SUPFAM" id="SSF46689">
    <property type="entry name" value="Homeodomain-like"/>
    <property type="match status" value="1"/>
</dbReference>
<reference evidence="5" key="2">
    <citation type="submission" date="2015-01" db="EMBL/GenBank/DDBJ databases">
        <title>Evolutionary Origins and Diversification of the Mycorrhizal Mutualists.</title>
        <authorList>
            <consortium name="DOE Joint Genome Institute"/>
            <consortium name="Mycorrhizal Genomics Consortium"/>
            <person name="Kohler A."/>
            <person name="Kuo A."/>
            <person name="Nagy L.G."/>
            <person name="Floudas D."/>
            <person name="Copeland A."/>
            <person name="Barry K.W."/>
            <person name="Cichocki N."/>
            <person name="Veneault-Fourrey C."/>
            <person name="LaButti K."/>
            <person name="Lindquist E.A."/>
            <person name="Lipzen A."/>
            <person name="Lundell T."/>
            <person name="Morin E."/>
            <person name="Murat C."/>
            <person name="Riley R."/>
            <person name="Ohm R."/>
            <person name="Sun H."/>
            <person name="Tunlid A."/>
            <person name="Henrissat B."/>
            <person name="Grigoriev I.V."/>
            <person name="Hibbett D.S."/>
            <person name="Martin F."/>
        </authorList>
    </citation>
    <scope>NUCLEOTIDE SEQUENCE [LARGE SCALE GENOMIC DNA]</scope>
    <source>
        <strain evidence="5">Ve08.2h10</strain>
    </source>
</reference>
<evidence type="ECO:0000259" key="3">
    <source>
        <dbReference type="PROSITE" id="PS51294"/>
    </source>
</evidence>
<evidence type="ECO:0008006" key="6">
    <source>
        <dbReference type="Google" id="ProtNLM"/>
    </source>
</evidence>
<dbReference type="EMBL" id="KN825005">
    <property type="protein sequence ID" value="KIK96082.1"/>
    <property type="molecule type" value="Genomic_DNA"/>
</dbReference>
<dbReference type="PROSITE" id="PS50090">
    <property type="entry name" value="MYB_LIKE"/>
    <property type="match status" value="1"/>
</dbReference>
<evidence type="ECO:0000256" key="1">
    <source>
        <dbReference type="SAM" id="MobiDB-lite"/>
    </source>
</evidence>
<name>A0A0D0DET8_9AGAM</name>
<dbReference type="InParanoid" id="A0A0D0DET8"/>
<dbReference type="PROSITE" id="PS51294">
    <property type="entry name" value="HTH_MYB"/>
    <property type="match status" value="1"/>
</dbReference>
<dbReference type="SMART" id="SM00717">
    <property type="entry name" value="SANT"/>
    <property type="match status" value="1"/>
</dbReference>
<feature type="region of interest" description="Disordered" evidence="1">
    <location>
        <begin position="318"/>
        <end position="398"/>
    </location>
</feature>